<proteinExistence type="predicted"/>
<evidence type="ECO:0000313" key="6">
    <source>
        <dbReference type="Proteomes" id="UP000266492"/>
    </source>
</evidence>
<reference evidence="3 7" key="2">
    <citation type="journal article" date="2019" name="Nat. Med.">
        <title>A library of human gut bacterial isolates paired with longitudinal multiomics data enables mechanistic microbiome research.</title>
        <authorList>
            <person name="Poyet M."/>
            <person name="Groussin M."/>
            <person name="Gibbons S.M."/>
            <person name="Avila-Pacheco J."/>
            <person name="Jiang X."/>
            <person name="Kearney S.M."/>
            <person name="Perrotta A.R."/>
            <person name="Berdy B."/>
            <person name="Zhao S."/>
            <person name="Lieberman T.D."/>
            <person name="Swanson P.K."/>
            <person name="Smith M."/>
            <person name="Roesemann S."/>
            <person name="Alexander J.E."/>
            <person name="Rich S.A."/>
            <person name="Livny J."/>
            <person name="Vlamakis H."/>
            <person name="Clish C."/>
            <person name="Bullock K."/>
            <person name="Deik A."/>
            <person name="Scott J."/>
            <person name="Pierce K.A."/>
            <person name="Xavier R.J."/>
            <person name="Alm E.J."/>
        </authorList>
    </citation>
    <scope>NUCLEOTIDE SEQUENCE [LARGE SCALE GENOMIC DNA]</scope>
    <source>
        <strain evidence="3 7">BIOML-A183</strain>
    </source>
</reference>
<dbReference type="EMBL" id="JAQNWR010000005">
    <property type="protein sequence ID" value="MDC2408248.1"/>
    <property type="molecule type" value="Genomic_DNA"/>
</dbReference>
<feature type="domain" description="SusD-like N-terminal" evidence="2">
    <location>
        <begin position="21"/>
        <end position="213"/>
    </location>
</feature>
<evidence type="ECO:0000313" key="3">
    <source>
        <dbReference type="EMBL" id="KAA3807008.1"/>
    </source>
</evidence>
<evidence type="ECO:0000256" key="1">
    <source>
        <dbReference type="SAM" id="SignalP"/>
    </source>
</evidence>
<dbReference type="PROSITE" id="PS51257">
    <property type="entry name" value="PROKAR_LIPOPROTEIN"/>
    <property type="match status" value="1"/>
</dbReference>
<reference evidence="5 6" key="1">
    <citation type="submission" date="2018-08" db="EMBL/GenBank/DDBJ databases">
        <title>A genome reference for cultivated species of the human gut microbiota.</title>
        <authorList>
            <person name="Zou Y."/>
            <person name="Xue W."/>
            <person name="Luo G."/>
        </authorList>
    </citation>
    <scope>NUCLEOTIDE SEQUENCE [LARGE SCALE GENOMIC DNA]</scope>
    <source>
        <strain evidence="5 6">AF20-9LB</strain>
    </source>
</reference>
<protein>
    <submittedName>
        <fullName evidence="4">RagB/SusD family nutrient uptake outer membrane protein</fullName>
    </submittedName>
</protein>
<dbReference type="Gene3D" id="1.25.40.390">
    <property type="match status" value="2"/>
</dbReference>
<dbReference type="SUPFAM" id="SSF48452">
    <property type="entry name" value="TPR-like"/>
    <property type="match status" value="1"/>
</dbReference>
<dbReference type="GeneID" id="29452985"/>
<evidence type="ECO:0000313" key="7">
    <source>
        <dbReference type="Proteomes" id="UP000460135"/>
    </source>
</evidence>
<organism evidence="5 6">
    <name type="scientific">Bacteroides ovatus</name>
    <dbReference type="NCBI Taxonomy" id="28116"/>
    <lineage>
        <taxon>Bacteria</taxon>
        <taxon>Pseudomonadati</taxon>
        <taxon>Bacteroidota</taxon>
        <taxon>Bacteroidia</taxon>
        <taxon>Bacteroidales</taxon>
        <taxon>Bacteroidaceae</taxon>
        <taxon>Bacteroides</taxon>
    </lineage>
</organism>
<name>A0A395W508_BACOV</name>
<dbReference type="KEGG" id="boa:Bovatus_02083"/>
<evidence type="ECO:0000259" key="2">
    <source>
        <dbReference type="Pfam" id="PF14322"/>
    </source>
</evidence>
<comment type="caution">
    <text evidence="5">The sequence shown here is derived from an EMBL/GenBank/DDBJ whole genome shotgun (WGS) entry which is preliminary data.</text>
</comment>
<gene>
    <name evidence="5" type="ORF">DWX70_05415</name>
    <name evidence="3" type="ORF">F3F51_06320</name>
    <name evidence="4" type="ORF">PO240_10235</name>
</gene>
<dbReference type="EMBL" id="VWLX01000004">
    <property type="protein sequence ID" value="KAA3807008.1"/>
    <property type="molecule type" value="Genomic_DNA"/>
</dbReference>
<feature type="chain" id="PRO_5042358351" evidence="1">
    <location>
        <begin position="21"/>
        <end position="486"/>
    </location>
</feature>
<accession>A0A395W508</accession>
<dbReference type="InterPro" id="IPR011990">
    <property type="entry name" value="TPR-like_helical_dom_sf"/>
</dbReference>
<dbReference type="EMBL" id="QRVZ01000003">
    <property type="protein sequence ID" value="RGS86444.1"/>
    <property type="molecule type" value="Genomic_DNA"/>
</dbReference>
<feature type="signal peptide" evidence="1">
    <location>
        <begin position="1"/>
        <end position="20"/>
    </location>
</feature>
<evidence type="ECO:0000313" key="4">
    <source>
        <dbReference type="EMBL" id="MDC2408248.1"/>
    </source>
</evidence>
<evidence type="ECO:0000313" key="5">
    <source>
        <dbReference type="EMBL" id="RGS86444.1"/>
    </source>
</evidence>
<dbReference type="RefSeq" id="WP_004297942.1">
    <property type="nucleotide sequence ID" value="NZ_BAABYJ010000001.1"/>
</dbReference>
<reference evidence="4" key="3">
    <citation type="submission" date="2022-10" db="EMBL/GenBank/DDBJ databases">
        <title>Human gut microbiome strain richness.</title>
        <authorList>
            <person name="Chen-Liaw A."/>
        </authorList>
    </citation>
    <scope>NUCLEOTIDE SEQUENCE</scope>
    <source>
        <strain evidence="4">F7_m1001271B151109d0_201107</strain>
    </source>
</reference>
<dbReference type="Proteomes" id="UP001214017">
    <property type="component" value="Unassembled WGS sequence"/>
</dbReference>
<dbReference type="Proteomes" id="UP000266492">
    <property type="component" value="Unassembled WGS sequence"/>
</dbReference>
<dbReference type="Pfam" id="PF14322">
    <property type="entry name" value="SusD-like_3"/>
    <property type="match status" value="1"/>
</dbReference>
<dbReference type="AlphaFoldDB" id="A0A395W508"/>
<keyword evidence="1" id="KW-0732">Signal</keyword>
<dbReference type="Proteomes" id="UP000460135">
    <property type="component" value="Unassembled WGS sequence"/>
</dbReference>
<dbReference type="InterPro" id="IPR033985">
    <property type="entry name" value="SusD-like_N"/>
</dbReference>
<sequence>MKIKNIILVLCTSLTFCSCSDWLDVSPNNQVDGENLFNSGNGYRIALNGIYKQMSSQNLWGEELTWGMADVLGQQYTKSNLGSTDSKYWQACQYKYTDKTLEPVIQSIWSTAYNTIANCNELIKNIEGADPSIFQGKTLEQGLIRGEALALRAMLHFEVLRLFAPSVAADDGKKYVPYYATFPSVSEPYLTVKEVLAKIEKDLEEARGLVQTYDNQKGYKLLMTKSYRFEGGDLVTDMFYASRGFRMSYIAITALQARVFSYAGESKKAYDAASEVINYTDDNGEKMFTFTANASFNTNPKMKDDLIFALSNSKEVELFKAWDNMDEDAGMVSIDYDDYTEILDENANDRRWNESGGMVEIHSDYDWYCVISKKYMDDASYTDLDKRIIPVIRLSEMHYIRGEYLAETDPASGALELETVATNRGCTAGIFSYVSTLEEYQEAVLKDARKEFLGEGQLYYFYKKYNILPNSKANFIFPLPDNEMVY</sequence>